<gene>
    <name evidence="1" type="ORF">HED55_10040</name>
</gene>
<sequence length="129" mass="14208">MIIDDKAPFNDGSGNFYDVSPKEPLALSATGWVSDYDYNDGLPVPSCPLSKKPDQGNSELLWVVYPAWDNEMSVVFYNEKNSTSFCNYLPFAGGYSGFSLSNVIPSINNSTSSLFYHLKKNVLLAEDAS</sequence>
<evidence type="ECO:0000313" key="1">
    <source>
        <dbReference type="EMBL" id="NKC03535.1"/>
    </source>
</evidence>
<keyword evidence="2" id="KW-1185">Reference proteome</keyword>
<dbReference type="Proteomes" id="UP000704467">
    <property type="component" value="Unassembled WGS sequence"/>
</dbReference>
<proteinExistence type="predicted"/>
<protein>
    <submittedName>
        <fullName evidence="1">Uncharacterized protein</fullName>
    </submittedName>
</protein>
<name>A0ABX1DNA5_9HYPH</name>
<comment type="caution">
    <text evidence="1">The sequence shown here is derived from an EMBL/GenBank/DDBJ whole genome shotgun (WGS) entry which is preliminary data.</text>
</comment>
<organism evidence="1 2">
    <name type="scientific">Brucella haematophila</name>
    <dbReference type="NCBI Taxonomy" id="419474"/>
    <lineage>
        <taxon>Bacteria</taxon>
        <taxon>Pseudomonadati</taxon>
        <taxon>Pseudomonadota</taxon>
        <taxon>Alphaproteobacteria</taxon>
        <taxon>Hyphomicrobiales</taxon>
        <taxon>Brucellaceae</taxon>
        <taxon>Brucella/Ochrobactrum group</taxon>
        <taxon>Brucella</taxon>
    </lineage>
</organism>
<evidence type="ECO:0000313" key="2">
    <source>
        <dbReference type="Proteomes" id="UP000704467"/>
    </source>
</evidence>
<dbReference type="EMBL" id="JAAVLN010000001">
    <property type="protein sequence ID" value="NKC03535.1"/>
    <property type="molecule type" value="Genomic_DNA"/>
</dbReference>
<accession>A0ABX1DNA5</accession>
<reference evidence="1 2" key="1">
    <citation type="submission" date="2020-03" db="EMBL/GenBank/DDBJ databases">
        <title>Whole genome sequencing of clinical and environmental type strains of Ochrobactrum.</title>
        <authorList>
            <person name="Dharne M."/>
        </authorList>
    </citation>
    <scope>NUCLEOTIDE SEQUENCE [LARGE SCALE GENOMIC DNA]</scope>
    <source>
        <strain evidence="1 2">CIP 109452</strain>
    </source>
</reference>